<protein>
    <submittedName>
        <fullName evidence="1">Uncharacterized protein</fullName>
    </submittedName>
</protein>
<dbReference type="AlphaFoldDB" id="A0A5N6KY94"/>
<evidence type="ECO:0000313" key="1">
    <source>
        <dbReference type="EMBL" id="KAB8360626.1"/>
    </source>
</evidence>
<name>A0A5N6KY94_9ROSI</name>
<dbReference type="EMBL" id="VIBQ01000017">
    <property type="protein sequence ID" value="KAB8360626.1"/>
    <property type="molecule type" value="Genomic_DNA"/>
</dbReference>
<gene>
    <name evidence="1" type="ORF">FH972_024364</name>
</gene>
<organism evidence="1 2">
    <name type="scientific">Carpinus fangiana</name>
    <dbReference type="NCBI Taxonomy" id="176857"/>
    <lineage>
        <taxon>Eukaryota</taxon>
        <taxon>Viridiplantae</taxon>
        <taxon>Streptophyta</taxon>
        <taxon>Embryophyta</taxon>
        <taxon>Tracheophyta</taxon>
        <taxon>Spermatophyta</taxon>
        <taxon>Magnoliopsida</taxon>
        <taxon>eudicotyledons</taxon>
        <taxon>Gunneridae</taxon>
        <taxon>Pentapetalae</taxon>
        <taxon>rosids</taxon>
        <taxon>fabids</taxon>
        <taxon>Fagales</taxon>
        <taxon>Betulaceae</taxon>
        <taxon>Carpinus</taxon>
    </lineage>
</organism>
<evidence type="ECO:0000313" key="2">
    <source>
        <dbReference type="Proteomes" id="UP000327013"/>
    </source>
</evidence>
<accession>A0A5N6KY94</accession>
<comment type="caution">
    <text evidence="1">The sequence shown here is derived from an EMBL/GenBank/DDBJ whole genome shotgun (WGS) entry which is preliminary data.</text>
</comment>
<sequence length="245" mass="28235">MPPIPPEMFLHAESVGDDNRLPRGRWMPMQNLPQIEGSKFFAYAPLSKDYGQYPLLEDEWNLSYFKVQALTRDFRLGTNVQDMTRIVSTPPFVWCHTLSPSFAGHRLLPEFKSITLLSLPFAMESKINFCSYTCGHIPKEFAELVDQAQSHVTRRLCGFTTSVYRCHTCASEFSIKIKCCTALQWALTIFRWIDLGDTLSPFSAEWQGAVSKSSSASRSPDRLMFDLQGWRKVRSRFEDRKQEEQ</sequence>
<reference evidence="1 2" key="1">
    <citation type="submission" date="2019-06" db="EMBL/GenBank/DDBJ databases">
        <title>A chromosomal-level reference genome of Carpinus fangiana (Coryloideae, Betulaceae).</title>
        <authorList>
            <person name="Yang X."/>
            <person name="Wang Z."/>
            <person name="Zhang L."/>
            <person name="Hao G."/>
            <person name="Liu J."/>
            <person name="Yang Y."/>
        </authorList>
    </citation>
    <scope>NUCLEOTIDE SEQUENCE [LARGE SCALE GENOMIC DNA]</scope>
    <source>
        <strain evidence="1">Cfa_2016G</strain>
        <tissue evidence="1">Leaf</tissue>
    </source>
</reference>
<proteinExistence type="predicted"/>
<dbReference type="Proteomes" id="UP000327013">
    <property type="component" value="Unassembled WGS sequence"/>
</dbReference>
<keyword evidence="2" id="KW-1185">Reference proteome</keyword>
<dbReference type="OrthoDB" id="3912356at2759"/>